<dbReference type="AlphaFoldDB" id="A0ABD3DTH5"/>
<evidence type="ECO:0000256" key="1">
    <source>
        <dbReference type="SAM" id="MobiDB-lite"/>
    </source>
</evidence>
<protein>
    <submittedName>
        <fullName evidence="2">Uncharacterized protein</fullName>
    </submittedName>
</protein>
<dbReference type="EMBL" id="JAVIJP010000015">
    <property type="protein sequence ID" value="KAL3644169.1"/>
    <property type="molecule type" value="Genomic_DNA"/>
</dbReference>
<reference evidence="3" key="1">
    <citation type="journal article" date="2024" name="IScience">
        <title>Strigolactones Initiate the Formation of Haustorium-like Structures in Castilleja.</title>
        <authorList>
            <person name="Buerger M."/>
            <person name="Peterson D."/>
            <person name="Chory J."/>
        </authorList>
    </citation>
    <scope>NUCLEOTIDE SEQUENCE [LARGE SCALE GENOMIC DNA]</scope>
</reference>
<dbReference type="Proteomes" id="UP001632038">
    <property type="component" value="Unassembled WGS sequence"/>
</dbReference>
<evidence type="ECO:0000313" key="2">
    <source>
        <dbReference type="EMBL" id="KAL3644169.1"/>
    </source>
</evidence>
<proteinExistence type="predicted"/>
<feature type="region of interest" description="Disordered" evidence="1">
    <location>
        <begin position="1"/>
        <end position="40"/>
    </location>
</feature>
<sequence>MNAVAVTVSRSEPDASDHSSSFLGSLEDETGITEERRNRSFDNYSLDLVGVDSEDCEVVYRPRQRAAVDYSKLYDVENAQDDVSPCTPNEPTSESEKSDHPDRIMSSDRPKNLKTIASVRKTHLSQTAECNQMTTDPVDGMSLRHLKEKAKESKKKLNCKSIDVGVLEAETEMKRLCEIKSRVQKTI</sequence>
<feature type="compositionally biased region" description="Basic and acidic residues" evidence="1">
    <location>
        <begin position="94"/>
        <end position="110"/>
    </location>
</feature>
<accession>A0ABD3DTH5</accession>
<organism evidence="2 3">
    <name type="scientific">Castilleja foliolosa</name>
    <dbReference type="NCBI Taxonomy" id="1961234"/>
    <lineage>
        <taxon>Eukaryota</taxon>
        <taxon>Viridiplantae</taxon>
        <taxon>Streptophyta</taxon>
        <taxon>Embryophyta</taxon>
        <taxon>Tracheophyta</taxon>
        <taxon>Spermatophyta</taxon>
        <taxon>Magnoliopsida</taxon>
        <taxon>eudicotyledons</taxon>
        <taxon>Gunneridae</taxon>
        <taxon>Pentapetalae</taxon>
        <taxon>asterids</taxon>
        <taxon>lamiids</taxon>
        <taxon>Lamiales</taxon>
        <taxon>Orobanchaceae</taxon>
        <taxon>Pedicularideae</taxon>
        <taxon>Castillejinae</taxon>
        <taxon>Castilleja</taxon>
    </lineage>
</organism>
<keyword evidence="3" id="KW-1185">Reference proteome</keyword>
<comment type="caution">
    <text evidence="2">The sequence shown here is derived from an EMBL/GenBank/DDBJ whole genome shotgun (WGS) entry which is preliminary data.</text>
</comment>
<evidence type="ECO:0000313" key="3">
    <source>
        <dbReference type="Proteomes" id="UP001632038"/>
    </source>
</evidence>
<name>A0ABD3DTH5_9LAMI</name>
<feature type="region of interest" description="Disordered" evidence="1">
    <location>
        <begin position="77"/>
        <end position="110"/>
    </location>
</feature>
<gene>
    <name evidence="2" type="ORF">CASFOL_012101</name>
</gene>